<evidence type="ECO:0000256" key="1">
    <source>
        <dbReference type="ARBA" id="ARBA00006547"/>
    </source>
</evidence>
<comment type="caution">
    <text evidence="2">The sequence shown here is derived from an EMBL/GenBank/DDBJ whole genome shotgun (WGS) entry which is preliminary data.</text>
</comment>
<dbReference type="Gene3D" id="3.30.2140.20">
    <property type="match status" value="1"/>
</dbReference>
<protein>
    <recommendedName>
        <fullName evidence="4">Arylamine N-acetyltransferase</fullName>
    </recommendedName>
</protein>
<accession>A0ABQ2NX20</accession>
<dbReference type="PANTHER" id="PTHR11786">
    <property type="entry name" value="N-HYDROXYARYLAMINE O-ACETYLTRANSFERASE"/>
    <property type="match status" value="1"/>
</dbReference>
<name>A0ABQ2NX20_9BACI</name>
<gene>
    <name evidence="2" type="ORF">GCM10011346_29330</name>
</gene>
<evidence type="ECO:0000313" key="2">
    <source>
        <dbReference type="EMBL" id="GGP12624.1"/>
    </source>
</evidence>
<organism evidence="2 3">
    <name type="scientific">Oceanobacillus neutriphilus</name>
    <dbReference type="NCBI Taxonomy" id="531815"/>
    <lineage>
        <taxon>Bacteria</taxon>
        <taxon>Bacillati</taxon>
        <taxon>Bacillota</taxon>
        <taxon>Bacilli</taxon>
        <taxon>Bacillales</taxon>
        <taxon>Bacillaceae</taxon>
        <taxon>Oceanobacillus</taxon>
    </lineage>
</organism>
<sequence>MIDIINHKNLPQWAKDYLRYIQIPVREPSLPYLTEVCTAHLKRIPFENISTLLQFDEYHQKGRLIQDEKKFVRQLYQYQMGGTCYMINSSLHQLLKQLGFQCRYTFLGGGHVALLVQLPNENEEMYVDPGNGAPFFEPVKLESDPMNRSQFGGIEVQLRPMDEPGTYKYYRYVDGKLLNHMIWSFDTRKNYQFDDFQPAIQKYFQPNGFFTSDLRCQIWQLEQNRSLSLVNNMLSIRYSNGEVEKRELADLYDIRSVVNNEFGLPKLPVEDAIEALEKRGVNIFKNNNN</sequence>
<evidence type="ECO:0008006" key="4">
    <source>
        <dbReference type="Google" id="ProtNLM"/>
    </source>
</evidence>
<reference evidence="3" key="1">
    <citation type="journal article" date="2019" name="Int. J. Syst. Evol. Microbiol.">
        <title>The Global Catalogue of Microorganisms (GCM) 10K type strain sequencing project: providing services to taxonomists for standard genome sequencing and annotation.</title>
        <authorList>
            <consortium name="The Broad Institute Genomics Platform"/>
            <consortium name="The Broad Institute Genome Sequencing Center for Infectious Disease"/>
            <person name="Wu L."/>
            <person name="Ma J."/>
        </authorList>
    </citation>
    <scope>NUCLEOTIDE SEQUENCE [LARGE SCALE GENOMIC DNA]</scope>
    <source>
        <strain evidence="3">CGMCC 1.7693</strain>
    </source>
</reference>
<dbReference type="SUPFAM" id="SSF54001">
    <property type="entry name" value="Cysteine proteinases"/>
    <property type="match status" value="1"/>
</dbReference>
<dbReference type="InterPro" id="IPR053710">
    <property type="entry name" value="Arylamine_NAT_domain_sf"/>
</dbReference>
<dbReference type="InterPro" id="IPR001447">
    <property type="entry name" value="Arylamine_N-AcTrfase"/>
</dbReference>
<dbReference type="RefSeq" id="WP_188735095.1">
    <property type="nucleotide sequence ID" value="NZ_BMLW01000008.1"/>
</dbReference>
<dbReference type="InterPro" id="IPR038765">
    <property type="entry name" value="Papain-like_cys_pep_sf"/>
</dbReference>
<dbReference type="EMBL" id="BMLW01000008">
    <property type="protein sequence ID" value="GGP12624.1"/>
    <property type="molecule type" value="Genomic_DNA"/>
</dbReference>
<dbReference type="PANTHER" id="PTHR11786:SF0">
    <property type="entry name" value="ARYLAMINE N-ACETYLTRANSFERASE 4-RELATED"/>
    <property type="match status" value="1"/>
</dbReference>
<dbReference type="Pfam" id="PF00797">
    <property type="entry name" value="Acetyltransf_2"/>
    <property type="match status" value="1"/>
</dbReference>
<evidence type="ECO:0000313" key="3">
    <source>
        <dbReference type="Proteomes" id="UP000641206"/>
    </source>
</evidence>
<comment type="similarity">
    <text evidence="1">Belongs to the arylamine N-acetyltransferase family.</text>
</comment>
<keyword evidence="3" id="KW-1185">Reference proteome</keyword>
<proteinExistence type="inferred from homology"/>
<dbReference type="Proteomes" id="UP000641206">
    <property type="component" value="Unassembled WGS sequence"/>
</dbReference>